<accession>A0AAU9DDY9</accession>
<evidence type="ECO:0008006" key="3">
    <source>
        <dbReference type="Google" id="ProtNLM"/>
    </source>
</evidence>
<organism evidence="1 2">
    <name type="scientific">Xylocopilactobacillus apicola</name>
    <dbReference type="NCBI Taxonomy" id="2932184"/>
    <lineage>
        <taxon>Bacteria</taxon>
        <taxon>Bacillati</taxon>
        <taxon>Bacillota</taxon>
        <taxon>Bacilli</taxon>
        <taxon>Lactobacillales</taxon>
        <taxon>Lactobacillaceae</taxon>
        <taxon>Xylocopilactobacillus</taxon>
    </lineage>
</organism>
<protein>
    <recommendedName>
        <fullName evidence="3">DUF1963 domain-containing protein</fullName>
    </recommendedName>
</protein>
<dbReference type="Pfam" id="PF09234">
    <property type="entry name" value="DUF1963"/>
    <property type="match status" value="1"/>
</dbReference>
<dbReference type="InterPro" id="IPR015315">
    <property type="entry name" value="DUF1963"/>
</dbReference>
<evidence type="ECO:0000313" key="2">
    <source>
        <dbReference type="Proteomes" id="UP001321861"/>
    </source>
</evidence>
<dbReference type="InterPro" id="IPR035948">
    <property type="entry name" value="YwqG-like_sf"/>
</dbReference>
<keyword evidence="2" id="KW-1185">Reference proteome</keyword>
<dbReference type="PANTHER" id="PTHR36436">
    <property type="entry name" value="SLL5081 PROTEIN"/>
    <property type="match status" value="1"/>
</dbReference>
<evidence type="ECO:0000313" key="1">
    <source>
        <dbReference type="EMBL" id="BDR58050.1"/>
    </source>
</evidence>
<sequence>MNKLETMIQKYLSAEDAKKISAAKRQFIALELTDDKTTNICSKVGGVGYLPKSVKYPTNTDGKPLSFLAQINFAEMPKLSPFPEQGILAFYIDIFDDLMGLNLDDPKDHSGYQVFYFADSSEPSQDLTGIFEPYKNEELYEVVENEKRLSGTLSEIIPMGDFVEFTQSVGKDFYGMMEDNLSDQQIDDLMDMVPIESAIGGYPFFTQTDPREYDQGLANNYNTLLFQLVSDDDNVMWGDSGVANFFINQEKLQNLDFSDVMYNWDCY</sequence>
<dbReference type="RefSeq" id="WP_317635970.1">
    <property type="nucleotide sequence ID" value="NZ_AP026802.1"/>
</dbReference>
<proteinExistence type="predicted"/>
<dbReference type="Gene3D" id="2.30.320.10">
    <property type="entry name" value="YwqG-like"/>
    <property type="match status" value="1"/>
</dbReference>
<dbReference type="PANTHER" id="PTHR36436:SF6">
    <property type="entry name" value="SLL5081 PROTEIN"/>
    <property type="match status" value="1"/>
</dbReference>
<name>A0AAU9DDY9_9LACO</name>
<dbReference type="EMBL" id="AP026802">
    <property type="protein sequence ID" value="BDR58050.1"/>
    <property type="molecule type" value="Genomic_DNA"/>
</dbReference>
<dbReference type="KEGG" id="xap:XA3_04910"/>
<reference evidence="1 2" key="1">
    <citation type="journal article" date="2023" name="Microbiol. Spectr.">
        <title>Symbiosis of Carpenter Bees with Uncharacterized Lactic Acid Bacteria Showing NAD Auxotrophy.</title>
        <authorList>
            <person name="Kawasaki S."/>
            <person name="Ozawa K."/>
            <person name="Mori T."/>
            <person name="Yamamoto A."/>
            <person name="Ito M."/>
            <person name="Ohkuma M."/>
            <person name="Sakamoto M."/>
            <person name="Matsutani M."/>
        </authorList>
    </citation>
    <scope>NUCLEOTIDE SEQUENCE [LARGE SCALE GENOMIC DNA]</scope>
    <source>
        <strain evidence="1 2">XA3</strain>
    </source>
</reference>
<dbReference type="SUPFAM" id="SSF103032">
    <property type="entry name" value="Hypothetical protein YwqG"/>
    <property type="match status" value="1"/>
</dbReference>
<dbReference type="AlphaFoldDB" id="A0AAU9DDY9"/>
<dbReference type="Proteomes" id="UP001321861">
    <property type="component" value="Chromosome"/>
</dbReference>
<gene>
    <name evidence="1" type="ORF">XA3_04910</name>
</gene>